<gene>
    <name evidence="1" type="ORF">PTTW11_00563</name>
</gene>
<dbReference type="Pfam" id="PF02567">
    <property type="entry name" value="PhzC-PhzF"/>
    <property type="match status" value="1"/>
</dbReference>
<dbReference type="Proteomes" id="UP000472372">
    <property type="component" value="Chromosome 1"/>
</dbReference>
<dbReference type="PANTHER" id="PTHR13774:SF32">
    <property type="entry name" value="ANTISENSE-ENHANCING SEQUENCE 1"/>
    <property type="match status" value="1"/>
</dbReference>
<name>A0A6S6VQR8_9PLEO</name>
<dbReference type="GO" id="GO:0016853">
    <property type="term" value="F:isomerase activity"/>
    <property type="evidence" value="ECO:0007669"/>
    <property type="project" value="TreeGrafter"/>
</dbReference>
<reference evidence="1" key="1">
    <citation type="submission" date="2021-02" db="EMBL/GenBank/DDBJ databases">
        <authorList>
            <person name="Syme A R."/>
            <person name="Syme A R."/>
            <person name="Moolhuijzen P."/>
        </authorList>
    </citation>
    <scope>NUCLEOTIDE SEQUENCE</scope>
    <source>
        <strain evidence="1">W1-1</strain>
    </source>
</reference>
<dbReference type="GO" id="GO:0005737">
    <property type="term" value="C:cytoplasm"/>
    <property type="evidence" value="ECO:0007669"/>
    <property type="project" value="TreeGrafter"/>
</dbReference>
<dbReference type="EMBL" id="HG992977">
    <property type="protein sequence ID" value="CAE6997597.1"/>
    <property type="molecule type" value="Genomic_DNA"/>
</dbReference>
<dbReference type="NCBIfam" id="TIGR00654">
    <property type="entry name" value="PhzF_family"/>
    <property type="match status" value="1"/>
</dbReference>
<evidence type="ECO:0000313" key="2">
    <source>
        <dbReference type="Proteomes" id="UP000472372"/>
    </source>
</evidence>
<dbReference type="SUPFAM" id="SSF54506">
    <property type="entry name" value="Diaminopimelate epimerase-like"/>
    <property type="match status" value="1"/>
</dbReference>
<evidence type="ECO:0000313" key="1">
    <source>
        <dbReference type="EMBL" id="CAE6997597.1"/>
    </source>
</evidence>
<dbReference type="PIRSF" id="PIRSF016184">
    <property type="entry name" value="PhzC_PhzF"/>
    <property type="match status" value="1"/>
</dbReference>
<evidence type="ECO:0008006" key="3">
    <source>
        <dbReference type="Google" id="ProtNLM"/>
    </source>
</evidence>
<dbReference type="Gene3D" id="3.10.310.10">
    <property type="entry name" value="Diaminopimelate Epimerase, Chain A, domain 1"/>
    <property type="match status" value="2"/>
</dbReference>
<proteinExistence type="predicted"/>
<organism evidence="1 2">
    <name type="scientific">Pyrenophora teres f. teres</name>
    <dbReference type="NCBI Taxonomy" id="97479"/>
    <lineage>
        <taxon>Eukaryota</taxon>
        <taxon>Fungi</taxon>
        <taxon>Dikarya</taxon>
        <taxon>Ascomycota</taxon>
        <taxon>Pezizomycotina</taxon>
        <taxon>Dothideomycetes</taxon>
        <taxon>Pleosporomycetidae</taxon>
        <taxon>Pleosporales</taxon>
        <taxon>Pleosporineae</taxon>
        <taxon>Pleosporaceae</taxon>
        <taxon>Pyrenophora</taxon>
    </lineage>
</organism>
<sequence>MTSSSKLEFVTLDVFTAKPYEGNPLAIVQIPNGYILSQDQKQTIAREFNLSETTFLHEKTTATEDDEWTVDIFVTTRELPFAGHPTVGTACYVLGRTARERGIESGTMNAKFNLKAGRVDLEYGSDVEFNKPSQADDYSHIHKKRCNKNEILVWQPQLAEAHQQGKTQAHDDFPVVSIVKGMTFVLVELENEEVLSMVSLAGRALVVDGLNSDWCDVLTGTYFFVRMGKSEDGTTRLRTRMIEGALEDPATGSAASDLAAYLSLTEGRSNETLRYEIIQGVEMGRRSEILIEIDLTQDRAISKLYLKGGAVEVMEGRLTV</sequence>
<accession>A0A6S6VQR8</accession>
<protein>
    <recommendedName>
        <fullName evidence="3">Phenazine biosynthesis protein</fullName>
    </recommendedName>
</protein>
<dbReference type="AlphaFoldDB" id="A0A6S6VQR8"/>
<dbReference type="InterPro" id="IPR003719">
    <property type="entry name" value="Phenazine_PhzF-like"/>
</dbReference>
<dbReference type="PANTHER" id="PTHR13774">
    <property type="entry name" value="PHENAZINE BIOSYNTHESIS PROTEIN"/>
    <property type="match status" value="1"/>
</dbReference>